<evidence type="ECO:0000259" key="6">
    <source>
        <dbReference type="Pfam" id="PF05182"/>
    </source>
</evidence>
<feature type="compositionally biased region" description="Low complexity" evidence="5">
    <location>
        <begin position="1"/>
        <end position="11"/>
    </location>
</feature>
<gene>
    <name evidence="7" type="ORF">ANCDUO_08292</name>
</gene>
<keyword evidence="3" id="KW-0507">mRNA processing</keyword>
<dbReference type="EMBL" id="KN730126">
    <property type="protein sequence ID" value="KIH61438.1"/>
    <property type="molecule type" value="Genomic_DNA"/>
</dbReference>
<sequence>MDGPPGVDVEPAPAPVPEPAPVEPKHDATQPVAASPMFKDVNDGFGRQISKESLQIGKGSLDVNGDAGQTGKLDIDAVPTINDKPIYDIDLAQMEDRPWRKPGADITDYFNYGFTEDTWNAYCERQKKLRQEYNNQAAVNKALFSSINLSNPLGMPPTGGRQLVPLTEGTVKVLTDNGGIFKPHYHKLANDNSEPIVRTVIGGPPPTTGPTGPPGVKGSLDVNGDAGQTGKLDIDAVPTINDKPIYDIDLAQMEDRPWRKPGADITDYFNYGFTE</sequence>
<dbReference type="AlphaFoldDB" id="A0A0C2CWU9"/>
<dbReference type="InterPro" id="IPR051187">
    <property type="entry name" value="Pre-mRNA_3'-end_processing_reg"/>
</dbReference>
<feature type="domain" description="Pre-mRNA polyadenylation factor Fip1" evidence="6">
    <location>
        <begin position="247"/>
        <end position="275"/>
    </location>
</feature>
<keyword evidence="8" id="KW-1185">Reference proteome</keyword>
<comment type="similarity">
    <text evidence="2">Belongs to the FIP1 family.</text>
</comment>
<evidence type="ECO:0000256" key="4">
    <source>
        <dbReference type="ARBA" id="ARBA00023242"/>
    </source>
</evidence>
<feature type="domain" description="Pre-mRNA polyadenylation factor Fip1" evidence="6">
    <location>
        <begin position="88"/>
        <end position="130"/>
    </location>
</feature>
<dbReference type="Pfam" id="PF05182">
    <property type="entry name" value="Fip1"/>
    <property type="match status" value="2"/>
</dbReference>
<evidence type="ECO:0000256" key="1">
    <source>
        <dbReference type="ARBA" id="ARBA00004123"/>
    </source>
</evidence>
<feature type="compositionally biased region" description="Pro residues" evidence="5">
    <location>
        <begin position="12"/>
        <end position="22"/>
    </location>
</feature>
<feature type="non-terminal residue" evidence="7">
    <location>
        <position position="275"/>
    </location>
</feature>
<evidence type="ECO:0000256" key="2">
    <source>
        <dbReference type="ARBA" id="ARBA00007459"/>
    </source>
</evidence>
<organism evidence="7 8">
    <name type="scientific">Ancylostoma duodenale</name>
    <dbReference type="NCBI Taxonomy" id="51022"/>
    <lineage>
        <taxon>Eukaryota</taxon>
        <taxon>Metazoa</taxon>
        <taxon>Ecdysozoa</taxon>
        <taxon>Nematoda</taxon>
        <taxon>Chromadorea</taxon>
        <taxon>Rhabditida</taxon>
        <taxon>Rhabditina</taxon>
        <taxon>Rhabditomorpha</taxon>
        <taxon>Strongyloidea</taxon>
        <taxon>Ancylostomatidae</taxon>
        <taxon>Ancylostomatinae</taxon>
        <taxon>Ancylostoma</taxon>
    </lineage>
</organism>
<protein>
    <recommendedName>
        <fullName evidence="6">Pre-mRNA polyadenylation factor Fip1 domain-containing protein</fullName>
    </recommendedName>
</protein>
<evidence type="ECO:0000313" key="7">
    <source>
        <dbReference type="EMBL" id="KIH61438.1"/>
    </source>
</evidence>
<dbReference type="PANTHER" id="PTHR13484:SF0">
    <property type="entry name" value="PRE-MRNA 3'-END-PROCESSING FACTOR FIP1"/>
    <property type="match status" value="1"/>
</dbReference>
<dbReference type="PANTHER" id="PTHR13484">
    <property type="entry name" value="FIP1-LIKE 1 PROTEIN"/>
    <property type="match status" value="1"/>
</dbReference>
<evidence type="ECO:0000256" key="5">
    <source>
        <dbReference type="SAM" id="MobiDB-lite"/>
    </source>
</evidence>
<reference evidence="7 8" key="1">
    <citation type="submission" date="2013-12" db="EMBL/GenBank/DDBJ databases">
        <title>Draft genome of the parsitic nematode Ancylostoma duodenale.</title>
        <authorList>
            <person name="Mitreva M."/>
        </authorList>
    </citation>
    <scope>NUCLEOTIDE SEQUENCE [LARGE SCALE GENOMIC DNA]</scope>
    <source>
        <strain evidence="7 8">Zhejiang</strain>
    </source>
</reference>
<dbReference type="Proteomes" id="UP000054047">
    <property type="component" value="Unassembled WGS sequence"/>
</dbReference>
<dbReference type="GO" id="GO:0006397">
    <property type="term" value="P:mRNA processing"/>
    <property type="evidence" value="ECO:0007669"/>
    <property type="project" value="UniProtKB-KW"/>
</dbReference>
<keyword evidence="4" id="KW-0539">Nucleus</keyword>
<comment type="subcellular location">
    <subcellularLocation>
        <location evidence="1">Nucleus</location>
    </subcellularLocation>
</comment>
<evidence type="ECO:0000313" key="8">
    <source>
        <dbReference type="Proteomes" id="UP000054047"/>
    </source>
</evidence>
<dbReference type="InterPro" id="IPR007854">
    <property type="entry name" value="Fip1_dom"/>
</dbReference>
<feature type="region of interest" description="Disordered" evidence="5">
    <location>
        <begin position="1"/>
        <end position="30"/>
    </location>
</feature>
<proteinExistence type="inferred from homology"/>
<dbReference type="GO" id="GO:0005847">
    <property type="term" value="C:mRNA cleavage and polyadenylation specificity factor complex"/>
    <property type="evidence" value="ECO:0007669"/>
    <property type="project" value="TreeGrafter"/>
</dbReference>
<accession>A0A0C2CWU9</accession>
<dbReference type="OrthoDB" id="1917198at2759"/>
<evidence type="ECO:0000256" key="3">
    <source>
        <dbReference type="ARBA" id="ARBA00022664"/>
    </source>
</evidence>
<name>A0A0C2CWU9_9BILA</name>